<organism evidence="2">
    <name type="scientific">uncultured Acidimicrobiales bacterium</name>
    <dbReference type="NCBI Taxonomy" id="310071"/>
    <lineage>
        <taxon>Bacteria</taxon>
        <taxon>Bacillati</taxon>
        <taxon>Actinomycetota</taxon>
        <taxon>Acidimicrobiia</taxon>
        <taxon>Acidimicrobiales</taxon>
        <taxon>environmental samples</taxon>
    </lineage>
</organism>
<reference evidence="2" key="1">
    <citation type="submission" date="2020-02" db="EMBL/GenBank/DDBJ databases">
        <authorList>
            <person name="Meier V. D."/>
        </authorList>
    </citation>
    <scope>NUCLEOTIDE SEQUENCE</scope>
    <source>
        <strain evidence="2">AVDCRST_MAG50</strain>
    </source>
</reference>
<evidence type="ECO:0000313" key="2">
    <source>
        <dbReference type="EMBL" id="CAA9228153.1"/>
    </source>
</evidence>
<feature type="compositionally biased region" description="Low complexity" evidence="1">
    <location>
        <begin position="88"/>
        <end position="103"/>
    </location>
</feature>
<dbReference type="EMBL" id="CADCTF010000053">
    <property type="protein sequence ID" value="CAA9228153.1"/>
    <property type="molecule type" value="Genomic_DNA"/>
</dbReference>
<feature type="region of interest" description="Disordered" evidence="1">
    <location>
        <begin position="46"/>
        <end position="68"/>
    </location>
</feature>
<name>A0A6J4HLD6_9ACTN</name>
<feature type="non-terminal residue" evidence="2">
    <location>
        <position position="121"/>
    </location>
</feature>
<proteinExistence type="predicted"/>
<protein>
    <submittedName>
        <fullName evidence="2">Uncharacterized protein</fullName>
    </submittedName>
</protein>
<gene>
    <name evidence="2" type="ORF">AVDCRST_MAG50-1627</name>
</gene>
<dbReference type="AlphaFoldDB" id="A0A6J4HLD6"/>
<feature type="non-terminal residue" evidence="2">
    <location>
        <position position="1"/>
    </location>
</feature>
<sequence length="121" mass="12701">EPGRPPCRMGLGRRHRQRVGRTVGAGCVAGRRAAHPVALVVHCRGPGHGVRAGGAGRRPGGRPGTRGTAVPHVLRVRRDHCHRHHLQLPAADAAPAAPALRPGRALRDGTRHPGPVLPPVL</sequence>
<feature type="region of interest" description="Disordered" evidence="1">
    <location>
        <begin position="87"/>
        <end position="121"/>
    </location>
</feature>
<feature type="compositionally biased region" description="Gly residues" evidence="1">
    <location>
        <begin position="46"/>
        <end position="64"/>
    </location>
</feature>
<evidence type="ECO:0000256" key="1">
    <source>
        <dbReference type="SAM" id="MobiDB-lite"/>
    </source>
</evidence>
<accession>A0A6J4HLD6</accession>